<keyword evidence="1" id="KW-0472">Membrane</keyword>
<sequence length="105" mass="11529">MIMNEMLTLLLALVAGVLLGVMFFGGLWWTVRKGLASKRPAAWFLGSMLLRIGLTVAGFYFVGGGHWQRLLLCLLGFAMARFLVTRFTRVDEKPTALEGEAGHAA</sequence>
<dbReference type="PATRIC" id="fig|1167006.5.peg.1093"/>
<keyword evidence="1" id="KW-1133">Transmembrane helix</keyword>
<dbReference type="STRING" id="1167006.UWK_00975"/>
<dbReference type="Pfam" id="PF12966">
    <property type="entry name" value="AtpR"/>
    <property type="match status" value="1"/>
</dbReference>
<evidence type="ECO:0000313" key="3">
    <source>
        <dbReference type="Proteomes" id="UP000011721"/>
    </source>
</evidence>
<dbReference type="eggNOG" id="ENOG50331H5">
    <property type="taxonomic scope" value="Bacteria"/>
</dbReference>
<dbReference type="AlphaFoldDB" id="M1NCT0"/>
<protein>
    <submittedName>
        <fullName evidence="2">F1/F0 ATPase, subunit 2</fullName>
    </submittedName>
</protein>
<dbReference type="NCBIfam" id="TIGR03165">
    <property type="entry name" value="F1F0_chp_2"/>
    <property type="match status" value="1"/>
</dbReference>
<gene>
    <name evidence="2" type="ordered locus">UWK_00975</name>
</gene>
<dbReference type="InterPro" id="IPR017581">
    <property type="entry name" value="AtpR-like"/>
</dbReference>
<organism evidence="2 3">
    <name type="scientific">Desulfocapsa sulfexigens (strain DSM 10523 / SB164P1)</name>
    <dbReference type="NCBI Taxonomy" id="1167006"/>
    <lineage>
        <taxon>Bacteria</taxon>
        <taxon>Pseudomonadati</taxon>
        <taxon>Thermodesulfobacteriota</taxon>
        <taxon>Desulfobulbia</taxon>
        <taxon>Desulfobulbales</taxon>
        <taxon>Desulfocapsaceae</taxon>
        <taxon>Desulfocapsa</taxon>
    </lineage>
</organism>
<dbReference type="EMBL" id="CP003985">
    <property type="protein sequence ID" value="AGF77549.1"/>
    <property type="molecule type" value="Genomic_DNA"/>
</dbReference>
<accession>M1NCT0</accession>
<evidence type="ECO:0000256" key="1">
    <source>
        <dbReference type="SAM" id="Phobius"/>
    </source>
</evidence>
<name>M1NCT0_DESSD</name>
<keyword evidence="1" id="KW-0812">Transmembrane</keyword>
<feature type="transmembrane region" description="Helical" evidence="1">
    <location>
        <begin position="6"/>
        <end position="29"/>
    </location>
</feature>
<dbReference type="Proteomes" id="UP000011721">
    <property type="component" value="Chromosome"/>
</dbReference>
<dbReference type="KEGG" id="dsf:UWK_00975"/>
<keyword evidence="3" id="KW-1185">Reference proteome</keyword>
<feature type="transmembrane region" description="Helical" evidence="1">
    <location>
        <begin position="41"/>
        <end position="61"/>
    </location>
</feature>
<feature type="transmembrane region" description="Helical" evidence="1">
    <location>
        <begin position="67"/>
        <end position="84"/>
    </location>
</feature>
<proteinExistence type="predicted"/>
<evidence type="ECO:0000313" key="2">
    <source>
        <dbReference type="EMBL" id="AGF77549.1"/>
    </source>
</evidence>
<reference evidence="3" key="1">
    <citation type="journal article" date="2013" name="Stand. Genomic Sci.">
        <title>Complete genome sequence of Desulfocapsa sulfexigens, a marine deltaproteobacterium specialized in disproportionating inorganic sulfur compounds.</title>
        <authorList>
            <person name="Finster K.W."/>
            <person name="Kjeldsen K.U."/>
            <person name="Kube M."/>
            <person name="Reinhardt R."/>
            <person name="Mussmann M."/>
            <person name="Amann R."/>
            <person name="Schreiber L."/>
        </authorList>
    </citation>
    <scope>NUCLEOTIDE SEQUENCE [LARGE SCALE GENOMIC DNA]</scope>
    <source>
        <strain evidence="3">DSM 10523 / SB164P1</strain>
    </source>
</reference>
<dbReference type="HOGENOM" id="CLU_155951_1_0_7"/>